<dbReference type="AlphaFoldDB" id="A0A9P4YZH1"/>
<dbReference type="EMBL" id="JAANYQ010000002">
    <property type="protein sequence ID" value="KAF4125775.1"/>
    <property type="molecule type" value="Genomic_DNA"/>
</dbReference>
<keyword evidence="2 5" id="KW-0812">Transmembrane</keyword>
<protein>
    <submittedName>
        <fullName evidence="7">Membrane-associating domain</fullName>
    </submittedName>
</protein>
<feature type="transmembrane region" description="Helical" evidence="5">
    <location>
        <begin position="44"/>
        <end position="63"/>
    </location>
</feature>
<evidence type="ECO:0000256" key="1">
    <source>
        <dbReference type="ARBA" id="ARBA00004141"/>
    </source>
</evidence>
<keyword evidence="4 5" id="KW-0472">Membrane</keyword>
<gene>
    <name evidence="7" type="ORF">GMORB2_1020</name>
</gene>
<dbReference type="GeneID" id="55967250"/>
<evidence type="ECO:0000256" key="4">
    <source>
        <dbReference type="ARBA" id="ARBA00023136"/>
    </source>
</evidence>
<accession>A0A9P4YZH1</accession>
<dbReference type="RefSeq" id="XP_035324427.1">
    <property type="nucleotide sequence ID" value="XM_035463003.1"/>
</dbReference>
<keyword evidence="8" id="KW-1185">Reference proteome</keyword>
<feature type="domain" description="MARVEL" evidence="6">
    <location>
        <begin position="5"/>
        <end position="137"/>
    </location>
</feature>
<sequence>MERIASIILRIAEIGFGAVVAGVNGDIIDAWTDAGADSWSMGRFIYTEVVAGLSILLSILRLIPLSWTFTHWHADLIISLCWWAAFGLLVDQLDQGACGGAFDWDNISLRGDPCGKFKAVVAFTFLSALVWLVSAIIGFFWTEKRVARSEMAGLRRRRWHRWSYA</sequence>
<reference evidence="7" key="1">
    <citation type="submission" date="2020-03" db="EMBL/GenBank/DDBJ databases">
        <title>Site-based positive gene gene selection in Geosmithia morbida across the United States reveals a broad range of putative effectors and factors for local host and environmental adapation.</title>
        <authorList>
            <person name="Onufrak A."/>
            <person name="Murdoch R.W."/>
            <person name="Gazis R."/>
            <person name="Huff M."/>
            <person name="Staton M."/>
            <person name="Klingeman W."/>
            <person name="Hadziabdic D."/>
        </authorList>
    </citation>
    <scope>NUCLEOTIDE SEQUENCE</scope>
    <source>
        <strain evidence="7">1262</strain>
    </source>
</reference>
<name>A0A9P4YZH1_9HYPO</name>
<feature type="transmembrane region" description="Helical" evidence="5">
    <location>
        <begin position="7"/>
        <end position="24"/>
    </location>
</feature>
<feature type="transmembrane region" description="Helical" evidence="5">
    <location>
        <begin position="119"/>
        <end position="141"/>
    </location>
</feature>
<evidence type="ECO:0000313" key="7">
    <source>
        <dbReference type="EMBL" id="KAF4125775.1"/>
    </source>
</evidence>
<feature type="transmembrane region" description="Helical" evidence="5">
    <location>
        <begin position="72"/>
        <end position="90"/>
    </location>
</feature>
<evidence type="ECO:0000256" key="2">
    <source>
        <dbReference type="ARBA" id="ARBA00022692"/>
    </source>
</evidence>
<dbReference type="Proteomes" id="UP000749293">
    <property type="component" value="Unassembled WGS sequence"/>
</dbReference>
<dbReference type="PANTHER" id="PTHR39608:SF1">
    <property type="entry name" value="INTEGRAL MEMBRANE PROTEIN (AFU_ORTHOLOGUE AFUA_5G08640)"/>
    <property type="match status" value="1"/>
</dbReference>
<proteinExistence type="predicted"/>
<keyword evidence="3 5" id="KW-1133">Transmembrane helix</keyword>
<organism evidence="7 8">
    <name type="scientific">Geosmithia morbida</name>
    <dbReference type="NCBI Taxonomy" id="1094350"/>
    <lineage>
        <taxon>Eukaryota</taxon>
        <taxon>Fungi</taxon>
        <taxon>Dikarya</taxon>
        <taxon>Ascomycota</taxon>
        <taxon>Pezizomycotina</taxon>
        <taxon>Sordariomycetes</taxon>
        <taxon>Hypocreomycetidae</taxon>
        <taxon>Hypocreales</taxon>
        <taxon>Bionectriaceae</taxon>
        <taxon>Geosmithia</taxon>
    </lineage>
</organism>
<comment type="subcellular location">
    <subcellularLocation>
        <location evidence="1">Membrane</location>
        <topology evidence="1">Multi-pass membrane protein</topology>
    </subcellularLocation>
</comment>
<dbReference type="InterPro" id="IPR008253">
    <property type="entry name" value="Marvel"/>
</dbReference>
<evidence type="ECO:0000256" key="5">
    <source>
        <dbReference type="SAM" id="Phobius"/>
    </source>
</evidence>
<evidence type="ECO:0000313" key="8">
    <source>
        <dbReference type="Proteomes" id="UP000749293"/>
    </source>
</evidence>
<dbReference type="PANTHER" id="PTHR39608">
    <property type="entry name" value="INTEGRAL MEMBRANE PROTEIN (AFU_ORTHOLOGUE AFUA_5G08640)"/>
    <property type="match status" value="1"/>
</dbReference>
<dbReference type="Pfam" id="PF01284">
    <property type="entry name" value="MARVEL"/>
    <property type="match status" value="1"/>
</dbReference>
<dbReference type="OrthoDB" id="4074965at2759"/>
<evidence type="ECO:0000256" key="3">
    <source>
        <dbReference type="ARBA" id="ARBA00022989"/>
    </source>
</evidence>
<dbReference type="GO" id="GO:0016020">
    <property type="term" value="C:membrane"/>
    <property type="evidence" value="ECO:0007669"/>
    <property type="project" value="UniProtKB-SubCell"/>
</dbReference>
<comment type="caution">
    <text evidence="7">The sequence shown here is derived from an EMBL/GenBank/DDBJ whole genome shotgun (WGS) entry which is preliminary data.</text>
</comment>
<evidence type="ECO:0000259" key="6">
    <source>
        <dbReference type="Pfam" id="PF01284"/>
    </source>
</evidence>